<proteinExistence type="predicted"/>
<gene>
    <name evidence="1" type="ORF">HMPREF1536_03430</name>
</gene>
<protein>
    <submittedName>
        <fullName evidence="1">Uncharacterized protein</fullName>
    </submittedName>
</protein>
<evidence type="ECO:0000313" key="1">
    <source>
        <dbReference type="EMBL" id="KKB54510.1"/>
    </source>
</evidence>
<dbReference type="RefSeq" id="WP_028727582.1">
    <property type="nucleotide sequence ID" value="NZ_AUAE01000017.1"/>
</dbReference>
<organism evidence="1 2">
    <name type="scientific">Parabacteroides gordonii MS-1 = DSM 23371</name>
    <dbReference type="NCBI Taxonomy" id="1203610"/>
    <lineage>
        <taxon>Bacteria</taxon>
        <taxon>Pseudomonadati</taxon>
        <taxon>Bacteroidota</taxon>
        <taxon>Bacteroidia</taxon>
        <taxon>Bacteroidales</taxon>
        <taxon>Tannerellaceae</taxon>
        <taxon>Parabacteroides</taxon>
    </lineage>
</organism>
<comment type="caution">
    <text evidence="1">The sequence shown here is derived from an EMBL/GenBank/DDBJ whole genome shotgun (WGS) entry which is preliminary data.</text>
</comment>
<dbReference type="EMBL" id="AQHW01000016">
    <property type="protein sequence ID" value="KKB54510.1"/>
    <property type="molecule type" value="Genomic_DNA"/>
</dbReference>
<accession>A0A0F5JAG2</accession>
<dbReference type="HOGENOM" id="CLU_1642098_0_0_10"/>
<keyword evidence="2" id="KW-1185">Reference proteome</keyword>
<evidence type="ECO:0000313" key="2">
    <source>
        <dbReference type="Proteomes" id="UP000033035"/>
    </source>
</evidence>
<sequence>MKKKNKFELLFPNGKVPDVNEFNRSLDAMSEEGRKKFLEKIYKVSFSVWTALPPSQQTFIEAVIAHDRQAYADFVQQKTVMVHIRYTLRHPALFIRTLHLIEAIERTAKTSLSRLAMSITICFNFSEKVKTLAENISKEKPTSKELLILSGKTEIKDDYNG</sequence>
<reference evidence="1 2" key="1">
    <citation type="submission" date="2013-04" db="EMBL/GenBank/DDBJ databases">
        <title>The Genome Sequence of Parabacteroides gordonii DSM 23371.</title>
        <authorList>
            <consortium name="The Broad Institute Genomics Platform"/>
            <person name="Earl A."/>
            <person name="Ward D."/>
            <person name="Feldgarden M."/>
            <person name="Gevers D."/>
            <person name="Martens E."/>
            <person name="Sakamoto M."/>
            <person name="Benno Y."/>
            <person name="Suzuki N."/>
            <person name="Matsunaga N."/>
            <person name="Koshihara K."/>
            <person name="Seki M."/>
            <person name="Komiya H."/>
            <person name="Walker B."/>
            <person name="Young S."/>
            <person name="Zeng Q."/>
            <person name="Gargeya S."/>
            <person name="Fitzgerald M."/>
            <person name="Haas B."/>
            <person name="Abouelleil A."/>
            <person name="Allen A.W."/>
            <person name="Alvarado L."/>
            <person name="Arachchi H.M."/>
            <person name="Berlin A.M."/>
            <person name="Chapman S.B."/>
            <person name="Gainer-Dewar J."/>
            <person name="Goldberg J."/>
            <person name="Griggs A."/>
            <person name="Gujja S."/>
            <person name="Hansen M."/>
            <person name="Howarth C."/>
            <person name="Imamovic A."/>
            <person name="Ireland A."/>
            <person name="Larimer J."/>
            <person name="McCowan C."/>
            <person name="Murphy C."/>
            <person name="Pearson M."/>
            <person name="Poon T.W."/>
            <person name="Priest M."/>
            <person name="Roberts A."/>
            <person name="Saif S."/>
            <person name="Shea T."/>
            <person name="Sisk P."/>
            <person name="Sykes S."/>
            <person name="Wortman J."/>
            <person name="Nusbaum C."/>
            <person name="Birren B."/>
        </authorList>
    </citation>
    <scope>NUCLEOTIDE SEQUENCE [LARGE SCALE GENOMIC DNA]</scope>
    <source>
        <strain evidence="1 2">MS-1</strain>
    </source>
</reference>
<name>A0A0F5JAG2_9BACT</name>
<dbReference type="PATRIC" id="fig|1203610.3.peg.3496"/>
<dbReference type="STRING" id="1203610.HMPREF1536_03430"/>
<dbReference type="Proteomes" id="UP000033035">
    <property type="component" value="Unassembled WGS sequence"/>
</dbReference>
<dbReference type="AlphaFoldDB" id="A0A0F5JAG2"/>